<dbReference type="Pfam" id="PF00144">
    <property type="entry name" value="Beta-lactamase"/>
    <property type="match status" value="1"/>
</dbReference>
<keyword evidence="5" id="KW-0326">Glycosidase</keyword>
<dbReference type="EMBL" id="BLAX01000001">
    <property type="protein sequence ID" value="GET33273.1"/>
    <property type="molecule type" value="Genomic_DNA"/>
</dbReference>
<dbReference type="InterPro" id="IPR050226">
    <property type="entry name" value="NagZ_Beta-hexosaminidase"/>
</dbReference>
<dbReference type="PANTHER" id="PTHR30480:SF13">
    <property type="entry name" value="BETA-HEXOSAMINIDASE"/>
    <property type="match status" value="1"/>
</dbReference>
<dbReference type="InterPro" id="IPR012338">
    <property type="entry name" value="Beta-lactam/transpept-like"/>
</dbReference>
<dbReference type="Proteomes" id="UP000391834">
    <property type="component" value="Unassembled WGS sequence"/>
</dbReference>
<reference evidence="10 11" key="1">
    <citation type="submission" date="2019-10" db="EMBL/GenBank/DDBJ databases">
        <title>Prolixibacter strains distinguished by the presence of nitrate reductase genes were adept at nitrate-dependent anaerobic corrosion of metallic iron and carbon steel.</title>
        <authorList>
            <person name="Iino T."/>
            <person name="Shono N."/>
            <person name="Ito K."/>
            <person name="Nakamura R."/>
            <person name="Sueoka K."/>
            <person name="Harayama S."/>
            <person name="Ohkuma M."/>
        </authorList>
    </citation>
    <scope>NUCLEOTIDE SEQUENCE [LARGE SCALE GENOMIC DNA]</scope>
    <source>
        <strain evidence="10 11">JCM 13498</strain>
    </source>
</reference>
<dbReference type="GO" id="GO:0005975">
    <property type="term" value="P:carbohydrate metabolic process"/>
    <property type="evidence" value="ECO:0007669"/>
    <property type="project" value="InterPro"/>
</dbReference>
<feature type="domain" description="Glycoside hydrolase family 3 N-terminal" evidence="8">
    <location>
        <begin position="60"/>
        <end position="374"/>
    </location>
</feature>
<evidence type="ECO:0000256" key="3">
    <source>
        <dbReference type="ARBA" id="ARBA00012663"/>
    </source>
</evidence>
<keyword evidence="11" id="KW-1185">Reference proteome</keyword>
<dbReference type="InterPro" id="IPR001764">
    <property type="entry name" value="Glyco_hydro_3_N"/>
</dbReference>
<evidence type="ECO:0000256" key="1">
    <source>
        <dbReference type="ARBA" id="ARBA00001231"/>
    </source>
</evidence>
<comment type="catalytic activity">
    <reaction evidence="1">
        <text>Hydrolysis of terminal non-reducing N-acetyl-D-hexosamine residues in N-acetyl-beta-D-hexosaminides.</text>
        <dbReference type="EC" id="3.2.1.52"/>
    </reaction>
</comment>
<dbReference type="SUPFAM" id="SSF51445">
    <property type="entry name" value="(Trans)glycosidases"/>
    <property type="match status" value="1"/>
</dbReference>
<feature type="transmembrane region" description="Helical" evidence="6">
    <location>
        <begin position="12"/>
        <end position="31"/>
    </location>
</feature>
<evidence type="ECO:0000256" key="4">
    <source>
        <dbReference type="ARBA" id="ARBA00022801"/>
    </source>
</evidence>
<evidence type="ECO:0000259" key="7">
    <source>
        <dbReference type="Pfam" id="PF00144"/>
    </source>
</evidence>
<dbReference type="GO" id="GO:0009254">
    <property type="term" value="P:peptidoglycan turnover"/>
    <property type="evidence" value="ECO:0007669"/>
    <property type="project" value="TreeGrafter"/>
</dbReference>
<name>A0A5M4B094_9BACT</name>
<evidence type="ECO:0000256" key="5">
    <source>
        <dbReference type="ARBA" id="ARBA00023295"/>
    </source>
</evidence>
<dbReference type="InterPro" id="IPR036881">
    <property type="entry name" value="Glyco_hydro_3_C_sf"/>
</dbReference>
<sequence length="1027" mass="115676">MSITTTYDIMKLQRNLLGLINLIIILFHPVMNQAANPVRPPFYAYENDAWVDSVFQSLSFDEKIGQLITVAAYSNTDEAHTQSILQQIAENKIGGLVFFQGGPVRQAQLTNKFQQASKVPLLIGIDAENGLGMRLDSCISYPDAMAIGAVQDDSLVYQMGKDIGQQCKRMGIQVNFAPVADVNSNPKNPIIGYRSYGQDVENVTRKAMMYALGMQEENILPTAKHFPGHGDTEKDSHKTLPVIPFDKTRLDSLEIMPFHRLIYAGVGGIMVGHLDVPALDSTGTPASLSKPITGQLLHDELEFQGLTVTDAMNMNGAKVDGRPGTADVMALAAGNDMLEFVTDPKAAIKAIEKAVKRGKITKEEIDQKCRKVLMVKRWAGLNNWKPVKTDSLYEDLQKPLYHLTSRELTRHSITLLQNKGDLLPLQELDTLHIATVSIGRDYDTVFQKALGEYMEVDNFHIDKNAPRKALQELLPQLKNYNLVIAAVNNFWMTPQDNFHLTQLQLDATNIISKMNNSVVVLFGNAYAANAFRDLNDARSVVMAYQETDDAESLAAQMIFGGIAAKGKLPVTLNQFFPAGTGIQTKTLGRFSYTIPEAVGIDSHYLEQRIDSLVNIGLTQKAYPGCQILLAKNGKIFFHKCYGYRTYNDQIPVKPSDIYDFASLTKVTGPLPALMKLADEGKFNVDDKFSKYWPEWNNTNKANIHVRDILAHQGQLEAWIPYWRSIVKPNGRFKHGYIRHRPTRKYSLRVSDRMYLNHSFIDTIYSDIDKSPLLPKKQYVYSGLTFYLYPQIIANLTGEDYQKYIHENFYGPLGASTVTYNPYLKYPINRMIPTEDDTFFRHRQIQGFVHDEGAAMMGGVSGNAGLFGTINDAAKIIQMYLNYGTYGGKRYISEATMKEWTRCQFPENDNRRGLGFDKPLIDNSEKTIDEAYPAPSSSTKSFGHSGFTGTFAWADPENRLLFMFFSNRVYPTRNDRKLYELNLRPRLHQAVYDALKRGLKSEGEEQKHVIKHSQKNGLDYLSGENPPF</sequence>
<keyword evidence="6" id="KW-1133">Transmembrane helix</keyword>
<evidence type="ECO:0000313" key="11">
    <source>
        <dbReference type="Proteomes" id="UP000391834"/>
    </source>
</evidence>
<evidence type="ECO:0000259" key="9">
    <source>
        <dbReference type="Pfam" id="PF01915"/>
    </source>
</evidence>
<dbReference type="InterPro" id="IPR036962">
    <property type="entry name" value="Glyco_hydro_3_N_sf"/>
</dbReference>
<comment type="similarity">
    <text evidence="2">Belongs to the glycosyl hydrolase 3 family.</text>
</comment>
<organism evidence="10 11">
    <name type="scientific">Prolixibacter bellariivorans</name>
    <dbReference type="NCBI Taxonomy" id="314319"/>
    <lineage>
        <taxon>Bacteria</taxon>
        <taxon>Pseudomonadati</taxon>
        <taxon>Bacteroidota</taxon>
        <taxon>Bacteroidia</taxon>
        <taxon>Marinilabiliales</taxon>
        <taxon>Prolixibacteraceae</taxon>
        <taxon>Prolixibacter</taxon>
    </lineage>
</organism>
<feature type="domain" description="Glycoside hydrolase family 3 C-terminal" evidence="9">
    <location>
        <begin position="413"/>
        <end position="573"/>
    </location>
</feature>
<feature type="domain" description="Beta-lactamase-related" evidence="7">
    <location>
        <begin position="613"/>
        <end position="979"/>
    </location>
</feature>
<accession>A0A5M4B094</accession>
<evidence type="ECO:0000256" key="6">
    <source>
        <dbReference type="SAM" id="Phobius"/>
    </source>
</evidence>
<evidence type="ECO:0000256" key="2">
    <source>
        <dbReference type="ARBA" id="ARBA00005336"/>
    </source>
</evidence>
<keyword evidence="6" id="KW-0812">Transmembrane</keyword>
<dbReference type="Pfam" id="PF01915">
    <property type="entry name" value="Glyco_hydro_3_C"/>
    <property type="match status" value="1"/>
</dbReference>
<evidence type="ECO:0000259" key="8">
    <source>
        <dbReference type="Pfam" id="PF00933"/>
    </source>
</evidence>
<comment type="caution">
    <text evidence="10">The sequence shown here is derived from an EMBL/GenBank/DDBJ whole genome shotgun (WGS) entry which is preliminary data.</text>
</comment>
<dbReference type="GO" id="GO:0004563">
    <property type="term" value="F:beta-N-acetylhexosaminidase activity"/>
    <property type="evidence" value="ECO:0007669"/>
    <property type="project" value="UniProtKB-EC"/>
</dbReference>
<dbReference type="Gene3D" id="3.40.710.10">
    <property type="entry name" value="DD-peptidase/beta-lactamase superfamily"/>
    <property type="match status" value="1"/>
</dbReference>
<dbReference type="SUPFAM" id="SSF56601">
    <property type="entry name" value="beta-lactamase/transpeptidase-like"/>
    <property type="match status" value="1"/>
</dbReference>
<dbReference type="Gene3D" id="3.20.20.300">
    <property type="entry name" value="Glycoside hydrolase, family 3, N-terminal domain"/>
    <property type="match status" value="1"/>
</dbReference>
<keyword evidence="4" id="KW-0378">Hydrolase</keyword>
<dbReference type="EC" id="3.2.1.52" evidence="3"/>
<dbReference type="SUPFAM" id="SSF52279">
    <property type="entry name" value="Beta-D-glucan exohydrolase, C-terminal domain"/>
    <property type="match status" value="1"/>
</dbReference>
<proteinExistence type="inferred from homology"/>
<dbReference type="InterPro" id="IPR001466">
    <property type="entry name" value="Beta-lactam-related"/>
</dbReference>
<dbReference type="PANTHER" id="PTHR30480">
    <property type="entry name" value="BETA-HEXOSAMINIDASE-RELATED"/>
    <property type="match status" value="1"/>
</dbReference>
<dbReference type="AlphaFoldDB" id="A0A5M4B094"/>
<evidence type="ECO:0000313" key="10">
    <source>
        <dbReference type="EMBL" id="GET33273.1"/>
    </source>
</evidence>
<dbReference type="InterPro" id="IPR002772">
    <property type="entry name" value="Glyco_hydro_3_C"/>
</dbReference>
<keyword evidence="6" id="KW-0472">Membrane</keyword>
<protein>
    <recommendedName>
        <fullName evidence="3">beta-N-acetylhexosaminidase</fullName>
        <ecNumber evidence="3">3.2.1.52</ecNumber>
    </recommendedName>
</protein>
<dbReference type="Gene3D" id="3.40.50.1700">
    <property type="entry name" value="Glycoside hydrolase family 3 C-terminal domain"/>
    <property type="match status" value="1"/>
</dbReference>
<dbReference type="InterPro" id="IPR017853">
    <property type="entry name" value="GH"/>
</dbReference>
<gene>
    <name evidence="10" type="ORF">PbJCM13498_21360</name>
</gene>
<dbReference type="Pfam" id="PF00933">
    <property type="entry name" value="Glyco_hydro_3"/>
    <property type="match status" value="1"/>
</dbReference>